<dbReference type="InterPro" id="IPR000504">
    <property type="entry name" value="RRM_dom"/>
</dbReference>
<gene>
    <name evidence="4" type="ORF">TVY486_1015230</name>
</gene>
<sequence>MEEGEVKNSGMHFATFLYNAKETNVNPMRNSQTFSASTTNLCSGGPNGLTVASYQSAHGDIVSDGHTTLQPSQHQNSPFLGGHTILQFDENNGDGRDMVSQELLTPLSNLYASSHHFQTAINTPTAPHSVHNYSFTSGNRMPNTPEVAGQTIVFPVTAQQHVGDGGSKGPIMLYTHPGKYPPTPVNSPIFVVPQPIMTHMGHTLIVNHGACGEEGTTLGATVGLPAYQTTAHTFSNGTNALEMSMSRSISAAAGIPVSVSQCHARQEGALFLSAGQVRQEHFRPHLDMRAALSVQQVVNGRGKYDSSDVYARGRDGKMTDNGGALVESGSEDCSGMPFDKNLTDSATCRTQLMVNHIPHTLSVDEYRELFARCGELHRKHTKIIHDRVSGRCKGYGFVYYKSGESARQAIKTLDGYEIHGKALKVHYANQQCVIRDCDSYLGD</sequence>
<evidence type="ECO:0000313" key="4">
    <source>
        <dbReference type="EMBL" id="CCC52481.1"/>
    </source>
</evidence>
<keyword evidence="1 2" id="KW-0694">RNA-binding</keyword>
<dbReference type="InterPro" id="IPR012677">
    <property type="entry name" value="Nucleotide-bd_a/b_plait_sf"/>
</dbReference>
<dbReference type="GO" id="GO:0003729">
    <property type="term" value="F:mRNA binding"/>
    <property type="evidence" value="ECO:0007669"/>
    <property type="project" value="TreeGrafter"/>
</dbReference>
<evidence type="ECO:0000256" key="1">
    <source>
        <dbReference type="ARBA" id="ARBA00022884"/>
    </source>
</evidence>
<dbReference type="InterPro" id="IPR050502">
    <property type="entry name" value="Euk_RNA-bind_prot"/>
</dbReference>
<protein>
    <recommendedName>
        <fullName evidence="3">RRM domain-containing protein</fullName>
    </recommendedName>
</protein>
<dbReference type="Pfam" id="PF00076">
    <property type="entry name" value="RRM_1"/>
    <property type="match status" value="1"/>
</dbReference>
<evidence type="ECO:0000259" key="3">
    <source>
        <dbReference type="PROSITE" id="PS50102"/>
    </source>
</evidence>
<name>G0U4W6_TRYVY</name>
<dbReference type="AlphaFoldDB" id="G0U4W6"/>
<dbReference type="Gene3D" id="3.30.70.330">
    <property type="match status" value="1"/>
</dbReference>
<dbReference type="PANTHER" id="PTHR48025">
    <property type="entry name" value="OS02G0815200 PROTEIN"/>
    <property type="match status" value="1"/>
</dbReference>
<proteinExistence type="predicted"/>
<reference evidence="4" key="1">
    <citation type="journal article" date="2012" name="Proc. Natl. Acad. Sci. U.S.A.">
        <title>Antigenic diversity is generated by distinct evolutionary mechanisms in African trypanosome species.</title>
        <authorList>
            <person name="Jackson A.P."/>
            <person name="Berry A."/>
            <person name="Aslett M."/>
            <person name="Allison H.C."/>
            <person name="Burton P."/>
            <person name="Vavrova-Anderson J."/>
            <person name="Brown R."/>
            <person name="Browne H."/>
            <person name="Corton N."/>
            <person name="Hauser H."/>
            <person name="Gamble J."/>
            <person name="Gilderthorp R."/>
            <person name="Marcello L."/>
            <person name="McQuillan J."/>
            <person name="Otto T.D."/>
            <person name="Quail M.A."/>
            <person name="Sanders M.J."/>
            <person name="van Tonder A."/>
            <person name="Ginger M.L."/>
            <person name="Field M.C."/>
            <person name="Barry J.D."/>
            <person name="Hertz-Fowler C."/>
            <person name="Berriman M."/>
        </authorList>
    </citation>
    <scope>NUCLEOTIDE SEQUENCE</scope>
    <source>
        <strain evidence="4">Y486</strain>
    </source>
</reference>
<accession>G0U4W6</accession>
<dbReference type="InterPro" id="IPR035979">
    <property type="entry name" value="RBD_domain_sf"/>
</dbReference>
<dbReference type="SUPFAM" id="SSF54928">
    <property type="entry name" value="RNA-binding domain, RBD"/>
    <property type="match status" value="1"/>
</dbReference>
<feature type="domain" description="RRM" evidence="3">
    <location>
        <begin position="350"/>
        <end position="430"/>
    </location>
</feature>
<dbReference type="EMBL" id="HE573026">
    <property type="protein sequence ID" value="CCC52481.1"/>
    <property type="molecule type" value="Genomic_DNA"/>
</dbReference>
<dbReference type="PROSITE" id="PS50102">
    <property type="entry name" value="RRM"/>
    <property type="match status" value="1"/>
</dbReference>
<dbReference type="SMART" id="SM00360">
    <property type="entry name" value="RRM"/>
    <property type="match status" value="1"/>
</dbReference>
<evidence type="ECO:0000256" key="2">
    <source>
        <dbReference type="PROSITE-ProRule" id="PRU00176"/>
    </source>
</evidence>
<dbReference type="VEuPathDB" id="TriTrypDB:TvY486_1015230"/>
<dbReference type="PANTHER" id="PTHR48025:SF1">
    <property type="entry name" value="RRM DOMAIN-CONTAINING PROTEIN"/>
    <property type="match status" value="1"/>
</dbReference>
<organism evidence="4">
    <name type="scientific">Trypanosoma vivax (strain Y486)</name>
    <dbReference type="NCBI Taxonomy" id="1055687"/>
    <lineage>
        <taxon>Eukaryota</taxon>
        <taxon>Discoba</taxon>
        <taxon>Euglenozoa</taxon>
        <taxon>Kinetoplastea</taxon>
        <taxon>Metakinetoplastina</taxon>
        <taxon>Trypanosomatida</taxon>
        <taxon>Trypanosomatidae</taxon>
        <taxon>Trypanosoma</taxon>
        <taxon>Duttonella</taxon>
    </lineage>
</organism>
<dbReference type="GO" id="GO:0005634">
    <property type="term" value="C:nucleus"/>
    <property type="evidence" value="ECO:0007669"/>
    <property type="project" value="TreeGrafter"/>
</dbReference>